<keyword evidence="2" id="KW-1185">Reference proteome</keyword>
<dbReference type="RefSeq" id="WP_308786816.1">
    <property type="nucleotide sequence ID" value="NZ_JAUSWB010000003.1"/>
</dbReference>
<name>A0ABU0GTG7_9BACL</name>
<reference evidence="1 2" key="1">
    <citation type="submission" date="2023-07" db="EMBL/GenBank/DDBJ databases">
        <title>Genomic Encyclopedia of Type Strains, Phase IV (KMG-IV): sequencing the most valuable type-strain genomes for metagenomic binning, comparative biology and taxonomic classification.</title>
        <authorList>
            <person name="Goeker M."/>
        </authorList>
    </citation>
    <scope>NUCLEOTIDE SEQUENCE [LARGE SCALE GENOMIC DNA]</scope>
    <source>
        <strain evidence="1 2">DSM 16419</strain>
    </source>
</reference>
<organism evidence="1 2">
    <name type="scientific">Planomicrobium stackebrandtii</name>
    <dbReference type="NCBI Taxonomy" id="253160"/>
    <lineage>
        <taxon>Bacteria</taxon>
        <taxon>Bacillati</taxon>
        <taxon>Bacillota</taxon>
        <taxon>Bacilli</taxon>
        <taxon>Bacillales</taxon>
        <taxon>Caryophanaceae</taxon>
        <taxon>Planomicrobium</taxon>
    </lineage>
</organism>
<dbReference type="EMBL" id="JAUSWB010000003">
    <property type="protein sequence ID" value="MDQ0428654.1"/>
    <property type="molecule type" value="Genomic_DNA"/>
</dbReference>
<proteinExistence type="predicted"/>
<comment type="caution">
    <text evidence="1">The sequence shown here is derived from an EMBL/GenBank/DDBJ whole genome shotgun (WGS) entry which is preliminary data.</text>
</comment>
<gene>
    <name evidence="1" type="ORF">QOZ98_001480</name>
</gene>
<dbReference type="Proteomes" id="UP001241988">
    <property type="component" value="Unassembled WGS sequence"/>
</dbReference>
<accession>A0ABU0GTG7</accession>
<sequence length="50" mass="5280">MEAAVSLNASDIQAEVNIIGFDVDNEGQTQQEGVAKLAMDSTSPSTRKVI</sequence>
<evidence type="ECO:0000313" key="2">
    <source>
        <dbReference type="Proteomes" id="UP001241988"/>
    </source>
</evidence>
<protein>
    <submittedName>
        <fullName evidence="1">1-aminocyclopropane-1-carboxylate deaminase/D-cysteine desulfhydrase-like pyridoxal-dependent ACC family enzyme</fullName>
    </submittedName>
</protein>
<evidence type="ECO:0000313" key="1">
    <source>
        <dbReference type="EMBL" id="MDQ0428654.1"/>
    </source>
</evidence>